<name>A0ACD1AFV7_9FIRM</name>
<reference evidence="1" key="1">
    <citation type="submission" date="2019-08" db="EMBL/GenBank/DDBJ databases">
        <title>Genome sequence of Clostridiales bacterium MT110.</title>
        <authorList>
            <person name="Cao J."/>
        </authorList>
    </citation>
    <scope>NUCLEOTIDE SEQUENCE</scope>
    <source>
        <strain evidence="1">MT110</strain>
    </source>
</reference>
<proteinExistence type="predicted"/>
<dbReference type="Proteomes" id="UP000594014">
    <property type="component" value="Chromosome"/>
</dbReference>
<evidence type="ECO:0000313" key="2">
    <source>
        <dbReference type="Proteomes" id="UP000594014"/>
    </source>
</evidence>
<dbReference type="EMBL" id="CP042469">
    <property type="protein sequence ID" value="QOX65113.1"/>
    <property type="molecule type" value="Genomic_DNA"/>
</dbReference>
<keyword evidence="2" id="KW-1185">Reference proteome</keyword>
<evidence type="ECO:0000313" key="1">
    <source>
        <dbReference type="EMBL" id="QOX65113.1"/>
    </source>
</evidence>
<sequence length="106" mass="12852">MDEYLRLLMLAYFKEKKEKYSLYELRKNLGIAESYTLELINQLLEDGLLEIKNNLLSLSHKGRIFLMNNSLDWFSFEIEPMEQLFFHERWPLDKPYAPKNFSKKIK</sequence>
<organism evidence="1 2">
    <name type="scientific">Anoxybacterium hadale</name>
    <dbReference type="NCBI Taxonomy" id="3408580"/>
    <lineage>
        <taxon>Bacteria</taxon>
        <taxon>Bacillati</taxon>
        <taxon>Bacillota</taxon>
        <taxon>Clostridia</taxon>
        <taxon>Peptostreptococcales</taxon>
        <taxon>Anaerovoracaceae</taxon>
        <taxon>Anoxybacterium</taxon>
    </lineage>
</organism>
<gene>
    <name evidence="1" type="ORF">FRZ06_18065</name>
</gene>
<protein>
    <submittedName>
        <fullName evidence="1">Uncharacterized protein</fullName>
    </submittedName>
</protein>
<accession>A0ACD1AFV7</accession>